<dbReference type="KEGG" id="gog:C1280_08835"/>
<name>A0A2Z3GRW8_9BACT</name>
<sequence>MADATKPLPPAEPELPKTAAEIRALLKRTHAGDESTAPVVRKMLQDPACVHLFGGDLAHEVVASFTRAMAGDNVSFREAVLRKLELLRAELLGENPTPVERVLVERVVACWLQVQDAELRAAQGQKDTSFRQAEFHQHRMDAANRRFLAAVKTLAQVRKLAIPVLQVNIAKKQVNVAASAAVIVGANG</sequence>
<dbReference type="EMBL" id="CP025958">
    <property type="protein sequence ID" value="AWM37119.1"/>
    <property type="molecule type" value="Genomic_DNA"/>
</dbReference>
<dbReference type="RefSeq" id="WP_010037323.1">
    <property type="nucleotide sequence ID" value="NZ_CP025958.1"/>
</dbReference>
<protein>
    <submittedName>
        <fullName evidence="1">Uncharacterized protein</fullName>
    </submittedName>
</protein>
<evidence type="ECO:0000313" key="1">
    <source>
        <dbReference type="EMBL" id="AWM37119.1"/>
    </source>
</evidence>
<dbReference type="Proteomes" id="UP000245802">
    <property type="component" value="Chromosome"/>
</dbReference>
<dbReference type="AlphaFoldDB" id="A0A2Z3GRW8"/>
<evidence type="ECO:0000313" key="2">
    <source>
        <dbReference type="Proteomes" id="UP000245802"/>
    </source>
</evidence>
<proteinExistence type="predicted"/>
<accession>A0A2Z3GRW8</accession>
<reference evidence="1 2" key="1">
    <citation type="submission" date="2018-01" db="EMBL/GenBank/DDBJ databases">
        <title>G. obscuriglobus.</title>
        <authorList>
            <person name="Franke J."/>
            <person name="Blomberg W."/>
            <person name="Selmecki A."/>
        </authorList>
    </citation>
    <scope>NUCLEOTIDE SEQUENCE [LARGE SCALE GENOMIC DNA]</scope>
    <source>
        <strain evidence="1 2">DSM 5831</strain>
    </source>
</reference>
<keyword evidence="2" id="KW-1185">Reference proteome</keyword>
<organism evidence="1 2">
    <name type="scientific">Gemmata obscuriglobus</name>
    <dbReference type="NCBI Taxonomy" id="114"/>
    <lineage>
        <taxon>Bacteria</taxon>
        <taxon>Pseudomonadati</taxon>
        <taxon>Planctomycetota</taxon>
        <taxon>Planctomycetia</taxon>
        <taxon>Gemmatales</taxon>
        <taxon>Gemmataceae</taxon>
        <taxon>Gemmata</taxon>
    </lineage>
</organism>
<gene>
    <name evidence="1" type="ORF">C1280_08835</name>
</gene>